<dbReference type="InterPro" id="IPR011990">
    <property type="entry name" value="TPR-like_helical_dom_sf"/>
</dbReference>
<dbReference type="InterPro" id="IPR053163">
    <property type="entry name" value="HTH-type_regulator_Rgg"/>
</dbReference>
<dbReference type="eggNOG" id="COG1396">
    <property type="taxonomic scope" value="Bacteria"/>
</dbReference>
<feature type="domain" description="HTH cro/C1-type" evidence="1">
    <location>
        <begin position="15"/>
        <end position="68"/>
    </location>
</feature>
<gene>
    <name evidence="2" type="ORF">FD35_GL000254</name>
</gene>
<dbReference type="RefSeq" id="WP_017261855.1">
    <property type="nucleotide sequence ID" value="NZ_AUAW01000001.1"/>
</dbReference>
<accession>A0A0R1RKN2</accession>
<dbReference type="CDD" id="cd00093">
    <property type="entry name" value="HTH_XRE"/>
    <property type="match status" value="1"/>
</dbReference>
<dbReference type="PANTHER" id="PTHR37038">
    <property type="entry name" value="TRANSCRIPTIONAL REGULATOR-RELATED"/>
    <property type="match status" value="1"/>
</dbReference>
<dbReference type="OrthoDB" id="34624at2"/>
<dbReference type="GO" id="GO:0003677">
    <property type="term" value="F:DNA binding"/>
    <property type="evidence" value="ECO:0007669"/>
    <property type="project" value="InterPro"/>
</dbReference>
<dbReference type="InterPro" id="IPR010982">
    <property type="entry name" value="Lambda_DNA-bd_dom_sf"/>
</dbReference>
<organism evidence="2 3">
    <name type="scientific">Furfurilactobacillus rossiae DSM 15814</name>
    <dbReference type="NCBI Taxonomy" id="1114972"/>
    <lineage>
        <taxon>Bacteria</taxon>
        <taxon>Bacillati</taxon>
        <taxon>Bacillota</taxon>
        <taxon>Bacilli</taxon>
        <taxon>Lactobacillales</taxon>
        <taxon>Lactobacillaceae</taxon>
        <taxon>Furfurilactobacillus</taxon>
    </lineage>
</organism>
<dbReference type="Pfam" id="PF01381">
    <property type="entry name" value="HTH_3"/>
    <property type="match status" value="1"/>
</dbReference>
<proteinExistence type="predicted"/>
<comment type="caution">
    <text evidence="2">The sequence shown here is derived from an EMBL/GenBank/DDBJ whole genome shotgun (WGS) entry which is preliminary data.</text>
</comment>
<dbReference type="Gene3D" id="1.25.40.10">
    <property type="entry name" value="Tetratricopeptide repeat domain"/>
    <property type="match status" value="1"/>
</dbReference>
<dbReference type="PATRIC" id="fig|1114972.6.peg.253"/>
<evidence type="ECO:0000259" key="1">
    <source>
        <dbReference type="PROSITE" id="PS50943"/>
    </source>
</evidence>
<dbReference type="AlphaFoldDB" id="A0A0R1RKN2"/>
<evidence type="ECO:0000313" key="3">
    <source>
        <dbReference type="Proteomes" id="UP000051999"/>
    </source>
</evidence>
<name>A0A0R1RKN2_9LACO</name>
<evidence type="ECO:0000313" key="2">
    <source>
        <dbReference type="EMBL" id="KRL57244.1"/>
    </source>
</evidence>
<dbReference type="Proteomes" id="UP000051999">
    <property type="component" value="Unassembled WGS sequence"/>
</dbReference>
<protein>
    <recommendedName>
        <fullName evidence="1">HTH cro/C1-type domain-containing protein</fullName>
    </recommendedName>
</protein>
<dbReference type="InterPro" id="IPR001387">
    <property type="entry name" value="Cro/C1-type_HTH"/>
</dbReference>
<dbReference type="PROSITE" id="PS50943">
    <property type="entry name" value="HTH_CROC1"/>
    <property type="match status" value="1"/>
</dbReference>
<keyword evidence="3" id="KW-1185">Reference proteome</keyword>
<dbReference type="STRING" id="1114972.FD35_GL000254"/>
<dbReference type="EMBL" id="AZFF01000001">
    <property type="protein sequence ID" value="KRL57244.1"/>
    <property type="molecule type" value="Genomic_DNA"/>
</dbReference>
<reference evidence="2 3" key="1">
    <citation type="journal article" date="2015" name="Genome Announc.">
        <title>Expanding the biotechnology potential of lactobacilli through comparative genomics of 213 strains and associated genera.</title>
        <authorList>
            <person name="Sun Z."/>
            <person name="Harris H.M."/>
            <person name="McCann A."/>
            <person name="Guo C."/>
            <person name="Argimon S."/>
            <person name="Zhang W."/>
            <person name="Yang X."/>
            <person name="Jeffery I.B."/>
            <person name="Cooney J.C."/>
            <person name="Kagawa T.F."/>
            <person name="Liu W."/>
            <person name="Song Y."/>
            <person name="Salvetti E."/>
            <person name="Wrobel A."/>
            <person name="Rasinkangas P."/>
            <person name="Parkhill J."/>
            <person name="Rea M.C."/>
            <person name="O'Sullivan O."/>
            <person name="Ritari J."/>
            <person name="Douillard F.P."/>
            <person name="Paul Ross R."/>
            <person name="Yang R."/>
            <person name="Briner A.E."/>
            <person name="Felis G.E."/>
            <person name="de Vos W.M."/>
            <person name="Barrangou R."/>
            <person name="Klaenhammer T.R."/>
            <person name="Caufield P.W."/>
            <person name="Cui Y."/>
            <person name="Zhang H."/>
            <person name="O'Toole P.W."/>
        </authorList>
    </citation>
    <scope>NUCLEOTIDE SEQUENCE [LARGE SCALE GENOMIC DNA]</scope>
    <source>
        <strain evidence="2 3">DSM 15814</strain>
    </source>
</reference>
<sequence length="310" mass="36223">MQNEDQSILPAGIVIKQLRQARRLTQKEVYQGIVSRSFYSRLEHGQYDVDATHLWRLLDRISVGAAEFDYLRRNHQITSEACLLNTISDLYAQHRFDELKQLYMAKQSSRLGSDRLLASEIYTLVRAYGTNMFNMAVEPSLIAVEHLEKLTRWSLFELQLAGPAIWTVSSLKRKRALVERGETCYHFYADMNGSYAANLRETLWLNYLQDLLTRPTYVKGARFSDAKEVWQEVDALSDLSTDFNCRLKRLTSRVIGALYFADDQQDAINQAHQLLTTFRMLNDKNKHQISIEKEIITFQLKRAQEYHRYH</sequence>
<dbReference type="SMART" id="SM00530">
    <property type="entry name" value="HTH_XRE"/>
    <property type="match status" value="1"/>
</dbReference>
<dbReference type="SUPFAM" id="SSF47413">
    <property type="entry name" value="lambda repressor-like DNA-binding domains"/>
    <property type="match status" value="1"/>
</dbReference>